<dbReference type="PANTHER" id="PTHR34353">
    <property type="entry name" value="CRISPR-ASSOCIATED ENDONUCLEASE CAS1 1"/>
    <property type="match status" value="1"/>
</dbReference>
<dbReference type="AlphaFoldDB" id="A0A7G1Q8Z6"/>
<keyword evidence="8" id="KW-0464">Manganese</keyword>
<evidence type="ECO:0000256" key="6">
    <source>
        <dbReference type="ARBA" id="ARBA00023118"/>
    </source>
</evidence>
<protein>
    <submittedName>
        <fullName evidence="11">CRISPR-associated endonuclease Cas1</fullName>
        <ecNumber evidence="11">3.1.-.-</ecNumber>
    </submittedName>
</protein>
<comment type="subunit">
    <text evidence="9">Homodimer, forms a heterotetramer with a Cas2 homodimer.</text>
</comment>
<keyword evidence="10" id="KW-0472">Membrane</keyword>
<evidence type="ECO:0000256" key="4">
    <source>
        <dbReference type="ARBA" id="ARBA00022801"/>
    </source>
</evidence>
<keyword evidence="4 11" id="KW-0378">Hydrolase</keyword>
<dbReference type="NCBIfam" id="TIGR03637">
    <property type="entry name" value="cas1_YPEST"/>
    <property type="match status" value="1"/>
</dbReference>
<keyword evidence="10" id="KW-0812">Transmembrane</keyword>
<dbReference type="GO" id="GO:0004520">
    <property type="term" value="F:DNA endonuclease activity"/>
    <property type="evidence" value="ECO:0007669"/>
    <property type="project" value="InterPro"/>
</dbReference>
<dbReference type="GO" id="GO:0016787">
    <property type="term" value="F:hydrolase activity"/>
    <property type="evidence" value="ECO:0007669"/>
    <property type="project" value="UniProtKB-KW"/>
</dbReference>
<dbReference type="Gene3D" id="1.20.120.920">
    <property type="entry name" value="CRISPR-associated endonuclease Cas1, C-terminal domain"/>
    <property type="match status" value="1"/>
</dbReference>
<dbReference type="InterPro" id="IPR002729">
    <property type="entry name" value="CRISPR-assoc_Cas1"/>
</dbReference>
<evidence type="ECO:0000313" key="12">
    <source>
        <dbReference type="Proteomes" id="UP000516072"/>
    </source>
</evidence>
<dbReference type="GO" id="GO:0043571">
    <property type="term" value="P:maintenance of CRISPR repeat elements"/>
    <property type="evidence" value="ECO:0007669"/>
    <property type="project" value="InterPro"/>
</dbReference>
<accession>A0A7G1Q8Z6</accession>
<gene>
    <name evidence="11" type="primary">cas</name>
    <name evidence="11" type="ORF">NSCAC_0641</name>
</gene>
<dbReference type="KEGG" id="ntg:NSCAC_0641"/>
<keyword evidence="5" id="KW-0460">Magnesium</keyword>
<keyword evidence="2" id="KW-0479">Metal-binding</keyword>
<dbReference type="EMBL" id="LR778175">
    <property type="protein sequence ID" value="CAB1275387.1"/>
    <property type="molecule type" value="Genomic_DNA"/>
</dbReference>
<dbReference type="Pfam" id="PF01867">
    <property type="entry name" value="Cas_Cas1"/>
    <property type="match status" value="1"/>
</dbReference>
<evidence type="ECO:0000256" key="3">
    <source>
        <dbReference type="ARBA" id="ARBA00022759"/>
    </source>
</evidence>
<evidence type="ECO:0000313" key="11">
    <source>
        <dbReference type="EMBL" id="CAB1275387.1"/>
    </source>
</evidence>
<keyword evidence="1" id="KW-0540">Nuclease</keyword>
<dbReference type="InterPro" id="IPR042211">
    <property type="entry name" value="CRISPR-assoc_Cas1_N"/>
</dbReference>
<sequence length="295" mass="33391">MSILPSHRQGLYYLEHCRIMAKDERVVYTRDDKALTKFFSIPPENTNVILLGSGTSLTQAAARLLANSQVMVAFVGGGGTPLFLASLNEYRPTEYCQAWVTLWQDEHKRLSAAKFFQRKRAEFLLKQWSKLSNPKPDEAAIETLVSHYLSHIETAEETQTILSREAEFAKKLYGLWAQCTQVKNFIRDPGKRDYLDPFNSYLDHGNYLAYGISAVVLWVLGIPHALPLIHGMTRRGALVFDVADLIKDTCVMPIAFQQAAAGQSDQQMRQACIAWLDQSDAITFLFQAIKEITQR</sequence>
<dbReference type="Proteomes" id="UP000516072">
    <property type="component" value="Chromosome"/>
</dbReference>
<evidence type="ECO:0000256" key="2">
    <source>
        <dbReference type="ARBA" id="ARBA00022723"/>
    </source>
</evidence>
<evidence type="ECO:0000256" key="7">
    <source>
        <dbReference type="ARBA" id="ARBA00023125"/>
    </source>
</evidence>
<evidence type="ECO:0000256" key="9">
    <source>
        <dbReference type="ARBA" id="ARBA00038592"/>
    </source>
</evidence>
<dbReference type="GO" id="GO:0046872">
    <property type="term" value="F:metal ion binding"/>
    <property type="evidence" value="ECO:0007669"/>
    <property type="project" value="UniProtKB-KW"/>
</dbReference>
<dbReference type="GO" id="GO:0051607">
    <property type="term" value="P:defense response to virus"/>
    <property type="evidence" value="ECO:0007669"/>
    <property type="project" value="UniProtKB-KW"/>
</dbReference>
<keyword evidence="6" id="KW-0051">Antiviral defense</keyword>
<keyword evidence="7" id="KW-0238">DNA-binding</keyword>
<evidence type="ECO:0000256" key="10">
    <source>
        <dbReference type="SAM" id="Phobius"/>
    </source>
</evidence>
<feature type="transmembrane region" description="Helical" evidence="10">
    <location>
        <begin position="207"/>
        <end position="226"/>
    </location>
</feature>
<organism evidence="11 12">
    <name type="scientific">Candidatus Nitrosacidococcus tergens</name>
    <dbReference type="NCBI Taxonomy" id="553981"/>
    <lineage>
        <taxon>Bacteria</taxon>
        <taxon>Pseudomonadati</taxon>
        <taxon>Pseudomonadota</taxon>
        <taxon>Gammaproteobacteria</taxon>
        <taxon>Chromatiales</taxon>
        <taxon>Chromatiaceae</taxon>
        <taxon>Candidatus Nitrosacidococcus</taxon>
    </lineage>
</organism>
<dbReference type="Gene3D" id="3.100.10.20">
    <property type="entry name" value="CRISPR-associated endonuclease Cas1, N-terminal domain"/>
    <property type="match status" value="1"/>
</dbReference>
<name>A0A7G1Q8Z6_9GAMM</name>
<evidence type="ECO:0000256" key="5">
    <source>
        <dbReference type="ARBA" id="ARBA00022842"/>
    </source>
</evidence>
<keyword evidence="3 11" id="KW-0255">Endonuclease</keyword>
<dbReference type="InterPro" id="IPR050646">
    <property type="entry name" value="Cas1"/>
</dbReference>
<dbReference type="InterPro" id="IPR019857">
    <property type="entry name" value="CRISPR-assoc_Cas1_YPEST-subtyp"/>
</dbReference>
<dbReference type="EC" id="3.1.-.-" evidence="11"/>
<reference evidence="11 12" key="1">
    <citation type="submission" date="2020-03" db="EMBL/GenBank/DDBJ databases">
        <authorList>
            <person name="Picone N."/>
        </authorList>
    </citation>
    <scope>NUCLEOTIDE SEQUENCE [LARGE SCALE GENOMIC DNA]</scope>
    <source>
        <strain evidence="11">NSCAC1</strain>
    </source>
</reference>
<evidence type="ECO:0000256" key="8">
    <source>
        <dbReference type="ARBA" id="ARBA00023211"/>
    </source>
</evidence>
<keyword evidence="10" id="KW-1133">Transmembrane helix</keyword>
<proteinExistence type="predicted"/>
<dbReference type="PANTHER" id="PTHR34353:SF2">
    <property type="entry name" value="CRISPR-ASSOCIATED ENDONUCLEASE CAS1 1"/>
    <property type="match status" value="1"/>
</dbReference>
<dbReference type="GO" id="GO:0003677">
    <property type="term" value="F:DNA binding"/>
    <property type="evidence" value="ECO:0007669"/>
    <property type="project" value="UniProtKB-KW"/>
</dbReference>
<dbReference type="RefSeq" id="WP_197744981.1">
    <property type="nucleotide sequence ID" value="NZ_LR778175.1"/>
</dbReference>
<dbReference type="NCBIfam" id="TIGR00287">
    <property type="entry name" value="cas1"/>
    <property type="match status" value="1"/>
</dbReference>
<dbReference type="InterPro" id="IPR042206">
    <property type="entry name" value="CRISPR-assoc_Cas1_C"/>
</dbReference>
<keyword evidence="12" id="KW-1185">Reference proteome</keyword>
<evidence type="ECO:0000256" key="1">
    <source>
        <dbReference type="ARBA" id="ARBA00022722"/>
    </source>
</evidence>